<keyword evidence="4" id="KW-1185">Reference proteome</keyword>
<organism evidence="3 4">
    <name type="scientific">Mycobacterium gallinarum</name>
    <dbReference type="NCBI Taxonomy" id="39689"/>
    <lineage>
        <taxon>Bacteria</taxon>
        <taxon>Bacillati</taxon>
        <taxon>Actinomycetota</taxon>
        <taxon>Actinomycetes</taxon>
        <taxon>Mycobacteriales</taxon>
        <taxon>Mycobacteriaceae</taxon>
        <taxon>Mycobacterium</taxon>
    </lineage>
</organism>
<name>A0A9W4FFY9_9MYCO</name>
<protein>
    <recommendedName>
        <fullName evidence="5">Exopolyphosphatase</fullName>
    </recommendedName>
</protein>
<dbReference type="AlphaFoldDB" id="A0A9W4FFY9"/>
<sequence>MATSSAAVRIGNCSGFYGDRLAAMREMLTGGELDYLTGDYLAELTMLILARDRVKSPDRGYAKTFLIQLEECLGTALDRGVRIVANAGGLNPAGLAQAVRDLADRLGLSVRVAHVEGDDLLPRAEELGFGAATAATSGFGAATAATSGFGAATAATSGFGAATAETPAAGTPLAANAYLGAWGIVDCLNSGADVVVTGRVTDASVIVGPAAAHHGWGRTDYDRLAGAIAAGHVIECGAQATGGNYSFFTEIADLTHPGFPLAEIHSDGSSVITKHPGTGGAVTIDTVTAQLLYEITGARYANPDATLRVDTIELSDDGPDRVRISGVTGEAPPPTLKVSLNSIGGFRNEMTLVLTGLDIEAKAALVRRQLESALAVKPAEMQWTLARTDHADADTEEAASALLRCVVRDPDPANVGRQFSSAAVELALASYPGFTSTAPPGDGQIYGVFHPAFVPATEVAHVAVHADGGRTDIAPAAETLDLAPVAPPELPSAQSFGETRRVPLGRIAGARSGDKGGSANVGLWVRRDDHWRWLAHTITVDKLRELLPETADLEVIRHLLPRLRAVNFVIEGILGQGVAYQARFDPQAKGLGEWLRSRHVDIPEECLSPEGERE</sequence>
<evidence type="ECO:0008006" key="5">
    <source>
        <dbReference type="Google" id="ProtNLM"/>
    </source>
</evidence>
<dbReference type="InterPro" id="IPR010839">
    <property type="entry name" value="AtuA_N"/>
</dbReference>
<dbReference type="Proteomes" id="UP000465785">
    <property type="component" value="Chromosome"/>
</dbReference>
<evidence type="ECO:0000313" key="3">
    <source>
        <dbReference type="EMBL" id="BBY93717.1"/>
    </source>
</evidence>
<feature type="domain" description="AtuA-like ferredoxin-fold" evidence="2">
    <location>
        <begin position="502"/>
        <end position="600"/>
    </location>
</feature>
<reference evidence="3 4" key="1">
    <citation type="journal article" date="2019" name="Emerg. Microbes Infect.">
        <title>Comprehensive subspecies identification of 175 nontuberculous mycobacteria species based on 7547 genomic profiles.</title>
        <authorList>
            <person name="Matsumoto Y."/>
            <person name="Kinjo T."/>
            <person name="Motooka D."/>
            <person name="Nabeya D."/>
            <person name="Jung N."/>
            <person name="Uechi K."/>
            <person name="Horii T."/>
            <person name="Iida T."/>
            <person name="Fujita J."/>
            <person name="Nakamura S."/>
        </authorList>
    </citation>
    <scope>NUCLEOTIDE SEQUENCE [LARGE SCALE GENOMIC DNA]</scope>
    <source>
        <strain evidence="3 4">JCM 6399</strain>
    </source>
</reference>
<dbReference type="RefSeq" id="WP_163730611.1">
    <property type="nucleotide sequence ID" value="NZ_AP022601.1"/>
</dbReference>
<dbReference type="Pfam" id="PF23544">
    <property type="entry name" value="AtuA_ferredoxin"/>
    <property type="match status" value="1"/>
</dbReference>
<evidence type="ECO:0000313" key="4">
    <source>
        <dbReference type="Proteomes" id="UP000465785"/>
    </source>
</evidence>
<dbReference type="KEGG" id="mgau:MGALJ_33860"/>
<dbReference type="EMBL" id="AP022601">
    <property type="protein sequence ID" value="BBY93717.1"/>
    <property type="molecule type" value="Genomic_DNA"/>
</dbReference>
<proteinExistence type="predicted"/>
<dbReference type="PANTHER" id="PTHR47585">
    <property type="match status" value="1"/>
</dbReference>
<evidence type="ECO:0000259" key="2">
    <source>
        <dbReference type="Pfam" id="PF23544"/>
    </source>
</evidence>
<feature type="domain" description="Acyclic terpene utilisation N-terminal" evidence="1">
    <location>
        <begin position="8"/>
        <end position="463"/>
    </location>
</feature>
<dbReference type="Pfam" id="PF07287">
    <property type="entry name" value="AtuA"/>
    <property type="match status" value="1"/>
</dbReference>
<accession>A0A9W4FFY9</accession>
<gene>
    <name evidence="3" type="ORF">MGALJ_33860</name>
</gene>
<evidence type="ECO:0000259" key="1">
    <source>
        <dbReference type="Pfam" id="PF07287"/>
    </source>
</evidence>
<dbReference type="PANTHER" id="PTHR47585:SF1">
    <property type="entry name" value="DUF1446 DOMAIN-CONTAINING PROTEIN"/>
    <property type="match status" value="1"/>
</dbReference>
<dbReference type="InterPro" id="IPR056362">
    <property type="entry name" value="AtuA-like_ferredoxin_dom"/>
</dbReference>